<sequence length="106" mass="12063">ASPVQGMIFQMKIKIVFFCAWQPVIRIKPVCSVFLDNDPEQRAKRTEAIHKDNWAVSPGSVDNILSSEVFDKLLSCLFCYFCNFGLFPLYLEVTVYPYSKTGQGIC</sequence>
<protein>
    <submittedName>
        <fullName evidence="1">Uncharacterized protein</fullName>
    </submittedName>
</protein>
<accession>A0ABV0PPN0</accession>
<reference evidence="1 2" key="1">
    <citation type="submission" date="2021-06" db="EMBL/GenBank/DDBJ databases">
        <authorList>
            <person name="Palmer J.M."/>
        </authorList>
    </citation>
    <scope>NUCLEOTIDE SEQUENCE [LARGE SCALE GENOMIC DNA]</scope>
    <source>
        <strain evidence="1 2">GA_2019</strain>
        <tissue evidence="1">Muscle</tissue>
    </source>
</reference>
<evidence type="ECO:0000313" key="2">
    <source>
        <dbReference type="Proteomes" id="UP001476798"/>
    </source>
</evidence>
<gene>
    <name evidence="1" type="ORF">GOODEAATRI_018186</name>
</gene>
<keyword evidence="2" id="KW-1185">Reference proteome</keyword>
<organism evidence="1 2">
    <name type="scientific">Goodea atripinnis</name>
    <dbReference type="NCBI Taxonomy" id="208336"/>
    <lineage>
        <taxon>Eukaryota</taxon>
        <taxon>Metazoa</taxon>
        <taxon>Chordata</taxon>
        <taxon>Craniata</taxon>
        <taxon>Vertebrata</taxon>
        <taxon>Euteleostomi</taxon>
        <taxon>Actinopterygii</taxon>
        <taxon>Neopterygii</taxon>
        <taxon>Teleostei</taxon>
        <taxon>Neoteleostei</taxon>
        <taxon>Acanthomorphata</taxon>
        <taxon>Ovalentaria</taxon>
        <taxon>Atherinomorphae</taxon>
        <taxon>Cyprinodontiformes</taxon>
        <taxon>Goodeidae</taxon>
        <taxon>Goodea</taxon>
    </lineage>
</organism>
<name>A0ABV0PPN0_9TELE</name>
<proteinExistence type="predicted"/>
<comment type="caution">
    <text evidence="1">The sequence shown here is derived from an EMBL/GenBank/DDBJ whole genome shotgun (WGS) entry which is preliminary data.</text>
</comment>
<dbReference type="EMBL" id="JAHRIO010081494">
    <property type="protein sequence ID" value="MEQ2185444.1"/>
    <property type="molecule type" value="Genomic_DNA"/>
</dbReference>
<evidence type="ECO:0000313" key="1">
    <source>
        <dbReference type="EMBL" id="MEQ2185444.1"/>
    </source>
</evidence>
<feature type="non-terminal residue" evidence="1">
    <location>
        <position position="1"/>
    </location>
</feature>
<dbReference type="Proteomes" id="UP001476798">
    <property type="component" value="Unassembled WGS sequence"/>
</dbReference>